<reference evidence="3" key="1">
    <citation type="submission" date="2023-07" db="EMBL/GenBank/DDBJ databases">
        <title>30 novel species of actinomycetes from the DSMZ collection.</title>
        <authorList>
            <person name="Nouioui I."/>
        </authorList>
    </citation>
    <scope>NUCLEOTIDE SEQUENCE [LARGE SCALE GENOMIC DNA]</scope>
    <source>
        <strain evidence="3">DSM 41640</strain>
    </source>
</reference>
<proteinExistence type="predicted"/>
<comment type="caution">
    <text evidence="2">The sequence shown here is derived from an EMBL/GenBank/DDBJ whole genome shotgun (WGS) entry which is preliminary data.</text>
</comment>
<accession>A0ABU2VL28</accession>
<evidence type="ECO:0000313" key="3">
    <source>
        <dbReference type="Proteomes" id="UP001183824"/>
    </source>
</evidence>
<feature type="region of interest" description="Disordered" evidence="1">
    <location>
        <begin position="1"/>
        <end position="23"/>
    </location>
</feature>
<sequence>MSQSIDRTKSLEQLDGEHWGAPPADATSLVRTVHEWRRRPIGTLEPDELARLIGQNVGLPWLLPLAVEILRDEALKQPAGGFIDGDLLYAVVTRSSEVWTAHPELARQLKGAVTLLTDLSTYEKREVEAFLASLPEGL</sequence>
<protein>
    <submittedName>
        <fullName evidence="2">Contact-dependent growth inhibition system immunity protein</fullName>
    </submittedName>
</protein>
<evidence type="ECO:0000256" key="1">
    <source>
        <dbReference type="SAM" id="MobiDB-lite"/>
    </source>
</evidence>
<dbReference type="RefSeq" id="WP_311719058.1">
    <property type="nucleotide sequence ID" value="NZ_JAVREZ010000020.1"/>
</dbReference>
<dbReference type="Proteomes" id="UP001183824">
    <property type="component" value="Unassembled WGS sequence"/>
</dbReference>
<name>A0ABU2VL28_9ACTN</name>
<dbReference type="Pfam" id="PF18616">
    <property type="entry name" value="CdiI_3"/>
    <property type="match status" value="1"/>
</dbReference>
<keyword evidence="3" id="KW-1185">Reference proteome</keyword>
<dbReference type="EMBL" id="JAVREZ010000020">
    <property type="protein sequence ID" value="MDT0486307.1"/>
    <property type="molecule type" value="Genomic_DNA"/>
</dbReference>
<feature type="compositionally biased region" description="Basic and acidic residues" evidence="1">
    <location>
        <begin position="1"/>
        <end position="18"/>
    </location>
</feature>
<gene>
    <name evidence="2" type="ORF">RNB18_40210</name>
</gene>
<evidence type="ECO:0000313" key="2">
    <source>
        <dbReference type="EMBL" id="MDT0486307.1"/>
    </source>
</evidence>
<dbReference type="InterPro" id="IPR040547">
    <property type="entry name" value="CdiI"/>
</dbReference>
<organism evidence="2 3">
    <name type="scientific">Streptomyces doebereineriae</name>
    <dbReference type="NCBI Taxonomy" id="3075528"/>
    <lineage>
        <taxon>Bacteria</taxon>
        <taxon>Bacillati</taxon>
        <taxon>Actinomycetota</taxon>
        <taxon>Actinomycetes</taxon>
        <taxon>Kitasatosporales</taxon>
        <taxon>Streptomycetaceae</taxon>
        <taxon>Streptomyces</taxon>
    </lineage>
</organism>
<dbReference type="CDD" id="cd20691">
    <property type="entry name" value="CdiI_EC536-like"/>
    <property type="match status" value="1"/>
</dbReference>